<proteinExistence type="inferred from homology"/>
<reference evidence="7 9" key="2">
    <citation type="submission" date="2020-09" db="EMBL/GenBank/DDBJ databases">
        <title>Draft Genome Sequences of Oil-Oxidizing Bacteria Halomonas titanicae, Marinobacter lutaoensis, and Virgibacillus halodenitrificans Isolated from Highly Saline Environments.</title>
        <authorList>
            <person name="Grouzdev D.S."/>
            <person name="Sokolova D.S."/>
            <person name="Semenova E.M."/>
            <person name="Borzenkov I.A."/>
            <person name="Bidzhieva S.K."/>
            <person name="Poltaraus A.B."/>
            <person name="Nazina T.N."/>
        </authorList>
    </citation>
    <scope>NUCLEOTIDE SEQUENCE [LARGE SCALE GENOMIC DNA]</scope>
    <source>
        <strain evidence="7 9">VKM B-3472D</strain>
    </source>
</reference>
<evidence type="ECO:0000256" key="1">
    <source>
        <dbReference type="ARBA" id="ARBA00000644"/>
    </source>
</evidence>
<reference evidence="6 8" key="1">
    <citation type="submission" date="2016-11" db="EMBL/GenBank/DDBJ databases">
        <title>Complete genome sequencing of Virgibacillus halodenitrificans PDB-F2.</title>
        <authorList>
            <person name="Sun Z."/>
            <person name="Zhou Y."/>
            <person name="Li H."/>
        </authorList>
    </citation>
    <scope>NUCLEOTIDE SEQUENCE [LARGE SCALE GENOMIC DNA]</scope>
    <source>
        <strain evidence="6 8">PDB-F2</strain>
    </source>
</reference>
<evidence type="ECO:0000313" key="7">
    <source>
        <dbReference type="EMBL" id="MBD1223197.1"/>
    </source>
</evidence>
<evidence type="ECO:0000313" key="9">
    <source>
        <dbReference type="Proteomes" id="UP000621631"/>
    </source>
</evidence>
<dbReference type="KEGG" id="vhl:BME96_13505"/>
<dbReference type="InterPro" id="IPR018321">
    <property type="entry name" value="Glucosamine6P_isomerase_CS"/>
</dbReference>
<dbReference type="AlphaFoldDB" id="A0AAC9NLZ5"/>
<keyword evidence="2 4" id="KW-0378">Hydrolase</keyword>
<dbReference type="PANTHER" id="PTHR11280:SF5">
    <property type="entry name" value="GLUCOSAMINE-6-PHOSPHATE ISOMERASE"/>
    <property type="match status" value="1"/>
</dbReference>
<dbReference type="InterPro" id="IPR004547">
    <property type="entry name" value="Glucosamine6P_isomerase"/>
</dbReference>
<feature type="active site" description="Proton acceptor; for ring-opening step" evidence="4">
    <location>
        <position position="138"/>
    </location>
</feature>
<accession>A0AAC9NLZ5</accession>
<dbReference type="Pfam" id="PF01182">
    <property type="entry name" value="Glucosamine_iso"/>
    <property type="match status" value="1"/>
</dbReference>
<dbReference type="NCBIfam" id="TIGR00502">
    <property type="entry name" value="nagB"/>
    <property type="match status" value="1"/>
</dbReference>
<comment type="similarity">
    <text evidence="4">Belongs to the glucosamine/galactosamine-6-phosphate isomerase family. NagB subfamily.</text>
</comment>
<dbReference type="GO" id="GO:0019262">
    <property type="term" value="P:N-acetylneuraminate catabolic process"/>
    <property type="evidence" value="ECO:0007669"/>
    <property type="project" value="UniProtKB-UniRule"/>
</dbReference>
<dbReference type="GO" id="GO:0005975">
    <property type="term" value="P:carbohydrate metabolic process"/>
    <property type="evidence" value="ECO:0007669"/>
    <property type="project" value="InterPro"/>
</dbReference>
<dbReference type="Gene3D" id="3.40.50.1360">
    <property type="match status" value="1"/>
</dbReference>
<dbReference type="EC" id="3.5.99.6" evidence="4"/>
<dbReference type="Proteomes" id="UP000182945">
    <property type="component" value="Chromosome"/>
</dbReference>
<comment type="catalytic activity">
    <reaction evidence="1 4">
        <text>alpha-D-glucosamine 6-phosphate + H2O = beta-D-fructose 6-phosphate + NH4(+)</text>
        <dbReference type="Rhea" id="RHEA:12172"/>
        <dbReference type="ChEBI" id="CHEBI:15377"/>
        <dbReference type="ChEBI" id="CHEBI:28938"/>
        <dbReference type="ChEBI" id="CHEBI:57634"/>
        <dbReference type="ChEBI" id="CHEBI:75989"/>
        <dbReference type="EC" id="3.5.99.6"/>
    </reaction>
</comment>
<name>A0AAC9NLZ5_VIRHA</name>
<sequence length="241" mass="26723">MEIIKVKDYQEMSERACEFIVEQLAATDQPVFGLATGSTPEGLYECLINKYKTKEVSFADVKTFNLDEYVGISQDDPNSYYYYMNKKLFDHIDIPTANAHLPNGNAADLESECKEYENRIKQVGNVDLQVLGLGLNGHIGFNEPGTPFSSRTHVVELDESTRKANARFFPSLDDVPTKAITMGIDSIMESKAIILLVSGKKKADALAKLMNGAITEEFPASILQKHENVTIIADEEAMSSL</sequence>
<evidence type="ECO:0000313" key="8">
    <source>
        <dbReference type="Proteomes" id="UP000182945"/>
    </source>
</evidence>
<dbReference type="HAMAP" id="MF_01241">
    <property type="entry name" value="GlcN6P_deamin"/>
    <property type="match status" value="1"/>
</dbReference>
<dbReference type="InterPro" id="IPR037171">
    <property type="entry name" value="NagB/RpiA_transferase-like"/>
</dbReference>
<dbReference type="GO" id="GO:0005737">
    <property type="term" value="C:cytoplasm"/>
    <property type="evidence" value="ECO:0007669"/>
    <property type="project" value="TreeGrafter"/>
</dbReference>
<dbReference type="RefSeq" id="WP_071649317.1">
    <property type="nucleotide sequence ID" value="NZ_CP017962.1"/>
</dbReference>
<dbReference type="SUPFAM" id="SSF100950">
    <property type="entry name" value="NagB/RpiA/CoA transferase-like"/>
    <property type="match status" value="1"/>
</dbReference>
<organism evidence="6 8">
    <name type="scientific">Virgibacillus halodenitrificans</name>
    <name type="common">Bacillus halodenitrificans</name>
    <dbReference type="NCBI Taxonomy" id="1482"/>
    <lineage>
        <taxon>Bacteria</taxon>
        <taxon>Bacillati</taxon>
        <taxon>Bacillota</taxon>
        <taxon>Bacilli</taxon>
        <taxon>Bacillales</taxon>
        <taxon>Bacillaceae</taxon>
        <taxon>Virgibacillus</taxon>
    </lineage>
</organism>
<dbReference type="FunFam" id="3.40.50.1360:FF:000003">
    <property type="entry name" value="Glucosamine-6-phosphate deaminase"/>
    <property type="match status" value="1"/>
</dbReference>
<evidence type="ECO:0000313" key="6">
    <source>
        <dbReference type="EMBL" id="APC49151.1"/>
    </source>
</evidence>
<dbReference type="PROSITE" id="PS01161">
    <property type="entry name" value="GLC_GALNAC_ISOMERASE"/>
    <property type="match status" value="1"/>
</dbReference>
<comment type="function">
    <text evidence="4">Catalyzes the reversible isomerization-deamination of glucosamine 6-phosphate (GlcN6P) to form fructose 6-phosphate (Fru6P) and ammonium ion.</text>
</comment>
<dbReference type="GO" id="GO:0042802">
    <property type="term" value="F:identical protein binding"/>
    <property type="evidence" value="ECO:0007669"/>
    <property type="project" value="TreeGrafter"/>
</dbReference>
<evidence type="ECO:0000256" key="2">
    <source>
        <dbReference type="ARBA" id="ARBA00022801"/>
    </source>
</evidence>
<keyword evidence="9" id="KW-1185">Reference proteome</keyword>
<protein>
    <recommendedName>
        <fullName evidence="4">Glucosamine-6-phosphate deaminase</fullName>
        <ecNumber evidence="4">3.5.99.6</ecNumber>
    </recommendedName>
    <alternativeName>
        <fullName evidence="4">GlcN6P deaminase</fullName>
        <shortName evidence="4">GNPDA</shortName>
    </alternativeName>
    <alternativeName>
        <fullName evidence="4">Glucosamine-6-phosphate isomerase</fullName>
    </alternativeName>
</protein>
<dbReference type="GeneID" id="71515422"/>
<feature type="domain" description="Glucosamine/galactosamine-6-phosphate isomerase" evidence="5">
    <location>
        <begin position="10"/>
        <end position="229"/>
    </location>
</feature>
<feature type="active site" description="Proton acceptor; for enolization step" evidence="4">
    <location>
        <position position="67"/>
    </location>
</feature>
<evidence type="ECO:0000259" key="5">
    <source>
        <dbReference type="Pfam" id="PF01182"/>
    </source>
</evidence>
<dbReference type="Proteomes" id="UP000621631">
    <property type="component" value="Unassembled WGS sequence"/>
</dbReference>
<dbReference type="InterPro" id="IPR006148">
    <property type="entry name" value="Glc/Gal-6P_isomerase"/>
</dbReference>
<comment type="pathway">
    <text evidence="4">Amino-sugar metabolism; N-acetylneuraminate degradation; D-fructose 6-phosphate from N-acetylneuraminate: step 5/5.</text>
</comment>
<dbReference type="EMBL" id="JACWEZ010000006">
    <property type="protein sequence ID" value="MBD1223197.1"/>
    <property type="molecule type" value="Genomic_DNA"/>
</dbReference>
<evidence type="ECO:0000256" key="4">
    <source>
        <dbReference type="HAMAP-Rule" id="MF_01241"/>
    </source>
</evidence>
<dbReference type="PANTHER" id="PTHR11280">
    <property type="entry name" value="GLUCOSAMINE-6-PHOSPHATE ISOMERASE"/>
    <property type="match status" value="1"/>
</dbReference>
<comment type="caution">
    <text evidence="4">Lacks conserved residue(s) required for the propagation of feature annotation.</text>
</comment>
<dbReference type="GO" id="GO:0006046">
    <property type="term" value="P:N-acetylglucosamine catabolic process"/>
    <property type="evidence" value="ECO:0007669"/>
    <property type="project" value="UniProtKB-UniRule"/>
</dbReference>
<dbReference type="GO" id="GO:0006043">
    <property type="term" value="P:glucosamine catabolic process"/>
    <property type="evidence" value="ECO:0007669"/>
    <property type="project" value="TreeGrafter"/>
</dbReference>
<dbReference type="CDD" id="cd01399">
    <property type="entry name" value="GlcN6P_deaminase"/>
    <property type="match status" value="1"/>
</dbReference>
<feature type="active site" description="For ring-opening step" evidence="4">
    <location>
        <position position="143"/>
    </location>
</feature>
<keyword evidence="3 4" id="KW-0119">Carbohydrate metabolism</keyword>
<dbReference type="EMBL" id="CP017962">
    <property type="protein sequence ID" value="APC49151.1"/>
    <property type="molecule type" value="Genomic_DNA"/>
</dbReference>
<gene>
    <name evidence="4 7" type="primary">nagB</name>
    <name evidence="6" type="ORF">BME96_13505</name>
    <name evidence="7" type="ORF">IC602_11380</name>
</gene>
<feature type="active site" description="For ring-opening step" evidence="4">
    <location>
        <position position="136"/>
    </location>
</feature>
<evidence type="ECO:0000256" key="3">
    <source>
        <dbReference type="ARBA" id="ARBA00023277"/>
    </source>
</evidence>
<dbReference type="GO" id="GO:0004342">
    <property type="term" value="F:glucosamine-6-phosphate deaminase activity"/>
    <property type="evidence" value="ECO:0007669"/>
    <property type="project" value="UniProtKB-UniRule"/>
</dbReference>